<dbReference type="EMBL" id="JAWIZZ010000061">
    <property type="protein sequence ID" value="KAK5773890.1"/>
    <property type="molecule type" value="Genomic_DNA"/>
</dbReference>
<accession>A0AAN7WJ91</accession>
<keyword evidence="2" id="KW-1185">Reference proteome</keyword>
<organism evidence="1 2">
    <name type="scientific">Arxiozyma heterogenica</name>
    <dbReference type="NCBI Taxonomy" id="278026"/>
    <lineage>
        <taxon>Eukaryota</taxon>
        <taxon>Fungi</taxon>
        <taxon>Dikarya</taxon>
        <taxon>Ascomycota</taxon>
        <taxon>Saccharomycotina</taxon>
        <taxon>Saccharomycetes</taxon>
        <taxon>Saccharomycetales</taxon>
        <taxon>Saccharomycetaceae</taxon>
        <taxon>Arxiozyma</taxon>
    </lineage>
</organism>
<evidence type="ECO:0000313" key="2">
    <source>
        <dbReference type="Proteomes" id="UP001306508"/>
    </source>
</evidence>
<name>A0AAN7WJ91_9SACH</name>
<dbReference type="Proteomes" id="UP001306508">
    <property type="component" value="Unassembled WGS sequence"/>
</dbReference>
<proteinExistence type="predicted"/>
<sequence>MSTSSTEIDNIANEIVLQSQTEFDINTLWEKIDILQRDINNYQDTILSTLASDKTEVESTILIDSNTSKTKSFKGKLSLIPLRKDTMESLLPNLAIDVAKLYSKYGIFYVKVETV</sequence>
<gene>
    <name evidence="1" type="ORF">RI543_004788</name>
</gene>
<reference evidence="2" key="1">
    <citation type="submission" date="2023-07" db="EMBL/GenBank/DDBJ databases">
        <title>A draft genome of Kazachstania heterogenica Y-27499.</title>
        <authorList>
            <person name="Donic C."/>
            <person name="Kralova J.S."/>
            <person name="Fidel L."/>
            <person name="Ben-Dor S."/>
            <person name="Jung S."/>
        </authorList>
    </citation>
    <scope>NUCLEOTIDE SEQUENCE [LARGE SCALE GENOMIC DNA]</scope>
    <source>
        <strain evidence="2">Y27499</strain>
    </source>
</reference>
<dbReference type="AlphaFoldDB" id="A0AAN7WJ91"/>
<comment type="caution">
    <text evidence="1">The sequence shown here is derived from an EMBL/GenBank/DDBJ whole genome shotgun (WGS) entry which is preliminary data.</text>
</comment>
<evidence type="ECO:0000313" key="1">
    <source>
        <dbReference type="EMBL" id="KAK5773890.1"/>
    </source>
</evidence>
<protein>
    <submittedName>
        <fullName evidence="1">Uncharacterized protein</fullName>
    </submittedName>
</protein>